<accession>A0A3E0J8B0</accession>
<evidence type="ECO:0008006" key="3">
    <source>
        <dbReference type="Google" id="ProtNLM"/>
    </source>
</evidence>
<name>A0A3E0J8B0_9BACI</name>
<dbReference type="EMBL" id="QUAE01000008">
    <property type="protein sequence ID" value="REJ09037.1"/>
    <property type="molecule type" value="Genomic_DNA"/>
</dbReference>
<dbReference type="AlphaFoldDB" id="A0A3E0J8B0"/>
<dbReference type="PROSITE" id="PS51257">
    <property type="entry name" value="PROKAR_LIPOPROTEIN"/>
    <property type="match status" value="1"/>
</dbReference>
<gene>
    <name evidence="1" type="ORF">DYE48_11705</name>
</gene>
<protein>
    <recommendedName>
        <fullName evidence="3">Lipoprotein</fullName>
    </recommendedName>
</protein>
<sequence length="123" mass="13981">MLRKVILSILIPTFVLVVLSGCNSGSSESSYSGYLIIDEKQYTWQGDIENNNFTVADKIGEVNKKVDKEVVPKDNFSSNILEVGEEIYTSNEDGRVVIVKREHDGNYDKFTEGDYYKEENNED</sequence>
<evidence type="ECO:0000313" key="2">
    <source>
        <dbReference type="Proteomes" id="UP000256305"/>
    </source>
</evidence>
<reference evidence="1 2" key="1">
    <citation type="submission" date="2018-08" db="EMBL/GenBank/DDBJ databases">
        <title>Genome sequence of Halobacillus trueperi KCTC 3686.</title>
        <authorList>
            <person name="Cho K.H."/>
            <person name="Kwak M.-J."/>
            <person name="Kim B.-Y."/>
            <person name="Chun J."/>
        </authorList>
    </citation>
    <scope>NUCLEOTIDE SEQUENCE [LARGE SCALE GENOMIC DNA]</scope>
    <source>
        <strain evidence="1 2">KCTC 3686</strain>
    </source>
</reference>
<evidence type="ECO:0000313" key="1">
    <source>
        <dbReference type="EMBL" id="REJ09037.1"/>
    </source>
</evidence>
<organism evidence="1 2">
    <name type="scientific">Halobacillus trueperi</name>
    <dbReference type="NCBI Taxonomy" id="156205"/>
    <lineage>
        <taxon>Bacteria</taxon>
        <taxon>Bacillati</taxon>
        <taxon>Bacillota</taxon>
        <taxon>Bacilli</taxon>
        <taxon>Bacillales</taxon>
        <taxon>Bacillaceae</taxon>
        <taxon>Halobacillus</taxon>
    </lineage>
</organism>
<proteinExistence type="predicted"/>
<dbReference type="RefSeq" id="WP_115823793.1">
    <property type="nucleotide sequence ID" value="NZ_QUAE01000008.1"/>
</dbReference>
<keyword evidence="2" id="KW-1185">Reference proteome</keyword>
<comment type="caution">
    <text evidence="1">The sequence shown here is derived from an EMBL/GenBank/DDBJ whole genome shotgun (WGS) entry which is preliminary data.</text>
</comment>
<dbReference type="Proteomes" id="UP000256305">
    <property type="component" value="Unassembled WGS sequence"/>
</dbReference>